<dbReference type="OrthoDB" id="10265193at2759"/>
<evidence type="ECO:0000313" key="10">
    <source>
        <dbReference type="EMBL" id="OJJ37612.1"/>
    </source>
</evidence>
<keyword evidence="2 7" id="KW-0812">Transmembrane</keyword>
<gene>
    <name evidence="10" type="ORF">ASPWEDRAFT_39338</name>
</gene>
<dbReference type="EMBL" id="KV878211">
    <property type="protein sequence ID" value="OJJ37612.1"/>
    <property type="molecule type" value="Genomic_DNA"/>
</dbReference>
<dbReference type="PANTHER" id="PTHR12223">
    <property type="entry name" value="VESICULAR MANNOSE-BINDING LECTIN"/>
    <property type="match status" value="1"/>
</dbReference>
<dbReference type="InterPro" id="IPR035661">
    <property type="entry name" value="EMP46/EMP47_N"/>
</dbReference>
<dbReference type="CDD" id="cd06903">
    <property type="entry name" value="lectin_EMP46_EMP47"/>
    <property type="match status" value="1"/>
</dbReference>
<evidence type="ECO:0000256" key="6">
    <source>
        <dbReference type="SAM" id="MobiDB-lite"/>
    </source>
</evidence>
<organism evidence="10 11">
    <name type="scientific">Aspergillus wentii DTO 134E9</name>
    <dbReference type="NCBI Taxonomy" id="1073089"/>
    <lineage>
        <taxon>Eukaryota</taxon>
        <taxon>Fungi</taxon>
        <taxon>Dikarya</taxon>
        <taxon>Ascomycota</taxon>
        <taxon>Pezizomycotina</taxon>
        <taxon>Eurotiomycetes</taxon>
        <taxon>Eurotiomycetidae</taxon>
        <taxon>Eurotiales</taxon>
        <taxon>Aspergillaceae</taxon>
        <taxon>Aspergillus</taxon>
        <taxon>Aspergillus subgen. Cremei</taxon>
    </lineage>
</organism>
<dbReference type="InterPro" id="IPR005052">
    <property type="entry name" value="Lectin_leg"/>
</dbReference>
<dbReference type="VEuPathDB" id="FungiDB:ASPWEDRAFT_39338"/>
<evidence type="ECO:0000259" key="9">
    <source>
        <dbReference type="PROSITE" id="PS51328"/>
    </source>
</evidence>
<evidence type="ECO:0000256" key="1">
    <source>
        <dbReference type="ARBA" id="ARBA00004479"/>
    </source>
</evidence>
<dbReference type="Pfam" id="PF03388">
    <property type="entry name" value="Lectin_leg-like"/>
    <property type="match status" value="1"/>
</dbReference>
<dbReference type="AlphaFoldDB" id="A0A1L9RRR8"/>
<evidence type="ECO:0000256" key="4">
    <source>
        <dbReference type="ARBA" id="ARBA00022989"/>
    </source>
</evidence>
<proteinExistence type="predicted"/>
<dbReference type="SUPFAM" id="SSF49899">
    <property type="entry name" value="Concanavalin A-like lectins/glucanases"/>
    <property type="match status" value="1"/>
</dbReference>
<accession>A0A1L9RRR8</accession>
<feature type="domain" description="L-type lectin-like" evidence="9">
    <location>
        <begin position="17"/>
        <end position="233"/>
    </location>
</feature>
<dbReference type="GO" id="GO:0030134">
    <property type="term" value="C:COPII-coated ER to Golgi transport vesicle"/>
    <property type="evidence" value="ECO:0007669"/>
    <property type="project" value="TreeGrafter"/>
</dbReference>
<keyword evidence="3 8" id="KW-0732">Signal</keyword>
<feature type="transmembrane region" description="Helical" evidence="7">
    <location>
        <begin position="383"/>
        <end position="404"/>
    </location>
</feature>
<dbReference type="PROSITE" id="PS51328">
    <property type="entry name" value="L_LECTIN_LIKE"/>
    <property type="match status" value="1"/>
</dbReference>
<feature type="region of interest" description="Disordered" evidence="6">
    <location>
        <begin position="236"/>
        <end position="268"/>
    </location>
</feature>
<dbReference type="Proteomes" id="UP000184383">
    <property type="component" value="Unassembled WGS sequence"/>
</dbReference>
<dbReference type="STRING" id="1073089.A0A1L9RRR8"/>
<feature type="signal peptide" evidence="8">
    <location>
        <begin position="1"/>
        <end position="16"/>
    </location>
</feature>
<feature type="compositionally biased region" description="Polar residues" evidence="6">
    <location>
        <begin position="236"/>
        <end position="260"/>
    </location>
</feature>
<dbReference type="PANTHER" id="PTHR12223:SF28">
    <property type="entry name" value="LECTIN, MANNOSE BINDING 1 LIKE"/>
    <property type="match status" value="1"/>
</dbReference>
<dbReference type="InterPro" id="IPR051136">
    <property type="entry name" value="Intracellular_Lectin-GPT"/>
</dbReference>
<dbReference type="GO" id="GO:0005793">
    <property type="term" value="C:endoplasmic reticulum-Golgi intermediate compartment"/>
    <property type="evidence" value="ECO:0007669"/>
    <property type="project" value="TreeGrafter"/>
</dbReference>
<protein>
    <recommendedName>
        <fullName evidence="9">L-type lectin-like domain-containing protein</fullName>
    </recommendedName>
</protein>
<dbReference type="InterPro" id="IPR013320">
    <property type="entry name" value="ConA-like_dom_sf"/>
</dbReference>
<dbReference type="Gene3D" id="2.60.120.200">
    <property type="match status" value="1"/>
</dbReference>
<dbReference type="RefSeq" id="XP_040691288.1">
    <property type="nucleotide sequence ID" value="XM_040835076.1"/>
</dbReference>
<sequence length="416" mass="45571">MKIPASFSLFIAAATAQSVIESSSFGYGQTLSLNTDGIPGWQVGGVGAAPQIFSDKIILTPPYPGNTRGFAWSENPVSESEWTAEFQFRATGPERAGGNLQLWYTKEDHHKIGTSSIYTVGQFDGFALVVDTHGGRGGSVRGFLNDGTKDYQSHGDVDSLAFGHCDYSYRNLGRPSVVRIKQTNSIFEVTVDDKLCFSSPKVALPAGNSFGVTAATPENPDSFEVFNFILRTSSPGSVPVQQGGSNQQPIVNQNTNNVPQGQGRPASDSRTMEQYVDLTSRIQLISQATNNIIREIGNQGTKSENRQAELIQKLASKDQVAALDARLQRIEQVLQRVQRDIEGNDYRDRLSQLHDTLKSSHLTLTESLQSSILGTIASSSPRMGFFIFCIIAFQLLLAGSYVLYKRRRANMPKKFL</sequence>
<evidence type="ECO:0000256" key="2">
    <source>
        <dbReference type="ARBA" id="ARBA00022692"/>
    </source>
</evidence>
<feature type="chain" id="PRO_5013267879" description="L-type lectin-like domain-containing protein" evidence="8">
    <location>
        <begin position="17"/>
        <end position="416"/>
    </location>
</feature>
<evidence type="ECO:0000256" key="3">
    <source>
        <dbReference type="ARBA" id="ARBA00022729"/>
    </source>
</evidence>
<name>A0A1L9RRR8_ASPWE</name>
<keyword evidence="4 7" id="KW-1133">Transmembrane helix</keyword>
<dbReference type="GO" id="GO:0000139">
    <property type="term" value="C:Golgi membrane"/>
    <property type="evidence" value="ECO:0007669"/>
    <property type="project" value="TreeGrafter"/>
</dbReference>
<evidence type="ECO:0000256" key="8">
    <source>
        <dbReference type="SAM" id="SignalP"/>
    </source>
</evidence>
<evidence type="ECO:0000256" key="5">
    <source>
        <dbReference type="ARBA" id="ARBA00023136"/>
    </source>
</evidence>
<dbReference type="GO" id="GO:0006888">
    <property type="term" value="P:endoplasmic reticulum to Golgi vesicle-mediated transport"/>
    <property type="evidence" value="ECO:0007669"/>
    <property type="project" value="TreeGrafter"/>
</dbReference>
<dbReference type="GO" id="GO:0005789">
    <property type="term" value="C:endoplasmic reticulum membrane"/>
    <property type="evidence" value="ECO:0007669"/>
    <property type="project" value="TreeGrafter"/>
</dbReference>
<reference evidence="11" key="1">
    <citation type="journal article" date="2017" name="Genome Biol.">
        <title>Comparative genomics reveals high biological diversity and specific adaptations in the industrially and medically important fungal genus Aspergillus.</title>
        <authorList>
            <person name="de Vries R.P."/>
            <person name="Riley R."/>
            <person name="Wiebenga A."/>
            <person name="Aguilar-Osorio G."/>
            <person name="Amillis S."/>
            <person name="Uchima C.A."/>
            <person name="Anderluh G."/>
            <person name="Asadollahi M."/>
            <person name="Askin M."/>
            <person name="Barry K."/>
            <person name="Battaglia E."/>
            <person name="Bayram O."/>
            <person name="Benocci T."/>
            <person name="Braus-Stromeyer S.A."/>
            <person name="Caldana C."/>
            <person name="Canovas D."/>
            <person name="Cerqueira G.C."/>
            <person name="Chen F."/>
            <person name="Chen W."/>
            <person name="Choi C."/>
            <person name="Clum A."/>
            <person name="Dos Santos R.A."/>
            <person name="Damasio A.R."/>
            <person name="Diallinas G."/>
            <person name="Emri T."/>
            <person name="Fekete E."/>
            <person name="Flipphi M."/>
            <person name="Freyberg S."/>
            <person name="Gallo A."/>
            <person name="Gournas C."/>
            <person name="Habgood R."/>
            <person name="Hainaut M."/>
            <person name="Harispe M.L."/>
            <person name="Henrissat B."/>
            <person name="Hilden K.S."/>
            <person name="Hope R."/>
            <person name="Hossain A."/>
            <person name="Karabika E."/>
            <person name="Karaffa L."/>
            <person name="Karanyi Z."/>
            <person name="Krasevec N."/>
            <person name="Kuo A."/>
            <person name="Kusch H."/>
            <person name="LaButti K."/>
            <person name="Lagendijk E.L."/>
            <person name="Lapidus A."/>
            <person name="Levasseur A."/>
            <person name="Lindquist E."/>
            <person name="Lipzen A."/>
            <person name="Logrieco A.F."/>
            <person name="MacCabe A."/>
            <person name="Maekelae M.R."/>
            <person name="Malavazi I."/>
            <person name="Melin P."/>
            <person name="Meyer V."/>
            <person name="Mielnichuk N."/>
            <person name="Miskei M."/>
            <person name="Molnar A.P."/>
            <person name="Mule G."/>
            <person name="Ngan C.Y."/>
            <person name="Orejas M."/>
            <person name="Orosz E."/>
            <person name="Ouedraogo J.P."/>
            <person name="Overkamp K.M."/>
            <person name="Park H.-S."/>
            <person name="Perrone G."/>
            <person name="Piumi F."/>
            <person name="Punt P.J."/>
            <person name="Ram A.F."/>
            <person name="Ramon A."/>
            <person name="Rauscher S."/>
            <person name="Record E."/>
            <person name="Riano-Pachon D.M."/>
            <person name="Robert V."/>
            <person name="Roehrig J."/>
            <person name="Ruller R."/>
            <person name="Salamov A."/>
            <person name="Salih N.S."/>
            <person name="Samson R.A."/>
            <person name="Sandor E."/>
            <person name="Sanguinetti M."/>
            <person name="Schuetze T."/>
            <person name="Sepcic K."/>
            <person name="Shelest E."/>
            <person name="Sherlock G."/>
            <person name="Sophianopoulou V."/>
            <person name="Squina F.M."/>
            <person name="Sun H."/>
            <person name="Susca A."/>
            <person name="Todd R.B."/>
            <person name="Tsang A."/>
            <person name="Unkles S.E."/>
            <person name="van de Wiele N."/>
            <person name="van Rossen-Uffink D."/>
            <person name="Oliveira J.V."/>
            <person name="Vesth T.C."/>
            <person name="Visser J."/>
            <person name="Yu J.-H."/>
            <person name="Zhou M."/>
            <person name="Andersen M.R."/>
            <person name="Archer D.B."/>
            <person name="Baker S.E."/>
            <person name="Benoit I."/>
            <person name="Brakhage A.A."/>
            <person name="Braus G.H."/>
            <person name="Fischer R."/>
            <person name="Frisvad J.C."/>
            <person name="Goldman G.H."/>
            <person name="Houbraken J."/>
            <person name="Oakley B."/>
            <person name="Pocsi I."/>
            <person name="Scazzocchio C."/>
            <person name="Seiboth B."/>
            <person name="vanKuyk P.A."/>
            <person name="Wortman J."/>
            <person name="Dyer P.S."/>
            <person name="Grigoriev I.V."/>
        </authorList>
    </citation>
    <scope>NUCLEOTIDE SEQUENCE [LARGE SCALE GENOMIC DNA]</scope>
    <source>
        <strain evidence="11">DTO 134E9</strain>
    </source>
</reference>
<evidence type="ECO:0000256" key="7">
    <source>
        <dbReference type="SAM" id="Phobius"/>
    </source>
</evidence>
<dbReference type="GO" id="GO:0005537">
    <property type="term" value="F:D-mannose binding"/>
    <property type="evidence" value="ECO:0007669"/>
    <property type="project" value="TreeGrafter"/>
</dbReference>
<dbReference type="GeneID" id="63750924"/>
<keyword evidence="5 7" id="KW-0472">Membrane</keyword>
<keyword evidence="11" id="KW-1185">Reference proteome</keyword>
<comment type="subcellular location">
    <subcellularLocation>
        <location evidence="1">Membrane</location>
        <topology evidence="1">Single-pass type I membrane protein</topology>
    </subcellularLocation>
</comment>
<evidence type="ECO:0000313" key="11">
    <source>
        <dbReference type="Proteomes" id="UP000184383"/>
    </source>
</evidence>